<feature type="non-terminal residue" evidence="1">
    <location>
        <position position="1"/>
    </location>
</feature>
<keyword evidence="2" id="KW-1185">Reference proteome</keyword>
<protein>
    <submittedName>
        <fullName evidence="1">Uncharacterized protein</fullName>
    </submittedName>
</protein>
<evidence type="ECO:0000313" key="1">
    <source>
        <dbReference type="EMBL" id="CAB4044555.1"/>
    </source>
</evidence>
<dbReference type="Proteomes" id="UP001152795">
    <property type="component" value="Unassembled WGS sequence"/>
</dbReference>
<gene>
    <name evidence="1" type="ORF">PACLA_8A048977</name>
</gene>
<dbReference type="EMBL" id="CACRXK020035395">
    <property type="protein sequence ID" value="CAB4044555.1"/>
    <property type="molecule type" value="Genomic_DNA"/>
</dbReference>
<name>A0A7D9M5T7_PARCT</name>
<proteinExistence type="predicted"/>
<dbReference type="AlphaFoldDB" id="A0A7D9M5T7"/>
<organism evidence="1 2">
    <name type="scientific">Paramuricea clavata</name>
    <name type="common">Red gorgonian</name>
    <name type="synonym">Violescent sea-whip</name>
    <dbReference type="NCBI Taxonomy" id="317549"/>
    <lineage>
        <taxon>Eukaryota</taxon>
        <taxon>Metazoa</taxon>
        <taxon>Cnidaria</taxon>
        <taxon>Anthozoa</taxon>
        <taxon>Octocorallia</taxon>
        <taxon>Malacalcyonacea</taxon>
        <taxon>Plexauridae</taxon>
        <taxon>Paramuricea</taxon>
    </lineage>
</organism>
<evidence type="ECO:0000313" key="2">
    <source>
        <dbReference type="Proteomes" id="UP001152795"/>
    </source>
</evidence>
<sequence>VNKIKFELNISPKVQVQVQRQHWRHFKQQRGKKGHLILDRKEIRQSVNGNDTSGEVAINFGMMFYDGNQLKPQRSANLSVKVPKVSTKDELLATGLAKHKAHSKNLIKDNIKYVLLYPAGSLVDKLGESDERFVLYKYKNEYGKAYQRINFYICPSHDYDDHTINGLGDLWVESDEGDIEAVNSDTEIVDLTCNRKQIRRTSSTVTTADNLSTILTVSNPVNTAINVTTEQSGACST</sequence>
<reference evidence="1" key="1">
    <citation type="submission" date="2020-04" db="EMBL/GenBank/DDBJ databases">
        <authorList>
            <person name="Alioto T."/>
            <person name="Alioto T."/>
            <person name="Gomez Garrido J."/>
        </authorList>
    </citation>
    <scope>NUCLEOTIDE SEQUENCE</scope>
    <source>
        <strain evidence="1">A484AB</strain>
    </source>
</reference>
<dbReference type="OrthoDB" id="5990523at2759"/>
<accession>A0A7D9M5T7</accession>
<feature type="non-terminal residue" evidence="1">
    <location>
        <position position="237"/>
    </location>
</feature>
<comment type="caution">
    <text evidence="1">The sequence shown here is derived from an EMBL/GenBank/DDBJ whole genome shotgun (WGS) entry which is preliminary data.</text>
</comment>